<dbReference type="ExpressionAtlas" id="A0A2K3PBA3">
    <property type="expression patterns" value="baseline"/>
</dbReference>
<dbReference type="EMBL" id="ASHM01005371">
    <property type="protein sequence ID" value="PNY12557.1"/>
    <property type="molecule type" value="Genomic_DNA"/>
</dbReference>
<comment type="caution">
    <text evidence="1">The sequence shown here is derived from an EMBL/GenBank/DDBJ whole genome shotgun (WGS) entry which is preliminary data.</text>
</comment>
<reference evidence="1 2" key="1">
    <citation type="journal article" date="2014" name="Am. J. Bot.">
        <title>Genome assembly and annotation for red clover (Trifolium pratense; Fabaceae).</title>
        <authorList>
            <person name="Istvanek J."/>
            <person name="Jaros M."/>
            <person name="Krenek A."/>
            <person name="Repkova J."/>
        </authorList>
    </citation>
    <scope>NUCLEOTIDE SEQUENCE [LARGE SCALE GENOMIC DNA]</scope>
    <source>
        <strain evidence="2">cv. Tatra</strain>
        <tissue evidence="1">Young leaves</tissue>
    </source>
</reference>
<sequence length="113" mass="12381">MEEDLDFGKKVSINDTMEVIDPTKIVLLLRAFLEIQQRRAQAYSKLKSETHTQLRGSAFESGETARPNNIGISVAEAAILTATSAAIVCPILAKGSYCVSYIGQEQLYSVMLL</sequence>
<gene>
    <name evidence="1" type="ORF">L195_g009189</name>
</gene>
<accession>A0A2K3PBA3</accession>
<name>A0A2K3PBA3_TRIPR</name>
<dbReference type="AlphaFoldDB" id="A0A2K3PBA3"/>
<proteinExistence type="predicted"/>
<evidence type="ECO:0000313" key="2">
    <source>
        <dbReference type="Proteomes" id="UP000236291"/>
    </source>
</evidence>
<protein>
    <submittedName>
        <fullName evidence="1">Uncharacterized protein</fullName>
    </submittedName>
</protein>
<reference evidence="1 2" key="2">
    <citation type="journal article" date="2017" name="Front. Plant Sci.">
        <title>Gene Classification and Mining of Molecular Markers Useful in Red Clover (Trifolium pratense) Breeding.</title>
        <authorList>
            <person name="Istvanek J."/>
            <person name="Dluhosova J."/>
            <person name="Dluhos P."/>
            <person name="Patkova L."/>
            <person name="Nedelnik J."/>
            <person name="Repkova J."/>
        </authorList>
    </citation>
    <scope>NUCLEOTIDE SEQUENCE [LARGE SCALE GENOMIC DNA]</scope>
    <source>
        <strain evidence="2">cv. Tatra</strain>
        <tissue evidence="1">Young leaves</tissue>
    </source>
</reference>
<evidence type="ECO:0000313" key="1">
    <source>
        <dbReference type="EMBL" id="PNY12557.1"/>
    </source>
</evidence>
<organism evidence="1 2">
    <name type="scientific">Trifolium pratense</name>
    <name type="common">Red clover</name>
    <dbReference type="NCBI Taxonomy" id="57577"/>
    <lineage>
        <taxon>Eukaryota</taxon>
        <taxon>Viridiplantae</taxon>
        <taxon>Streptophyta</taxon>
        <taxon>Embryophyta</taxon>
        <taxon>Tracheophyta</taxon>
        <taxon>Spermatophyta</taxon>
        <taxon>Magnoliopsida</taxon>
        <taxon>eudicotyledons</taxon>
        <taxon>Gunneridae</taxon>
        <taxon>Pentapetalae</taxon>
        <taxon>rosids</taxon>
        <taxon>fabids</taxon>
        <taxon>Fabales</taxon>
        <taxon>Fabaceae</taxon>
        <taxon>Papilionoideae</taxon>
        <taxon>50 kb inversion clade</taxon>
        <taxon>NPAAA clade</taxon>
        <taxon>Hologalegina</taxon>
        <taxon>IRL clade</taxon>
        <taxon>Trifolieae</taxon>
        <taxon>Trifolium</taxon>
    </lineage>
</organism>
<dbReference type="Proteomes" id="UP000236291">
    <property type="component" value="Unassembled WGS sequence"/>
</dbReference>